<proteinExistence type="inferred from homology"/>
<dbReference type="CDD" id="cd04604">
    <property type="entry name" value="CBS_pair_SIS_assoc"/>
    <property type="match status" value="1"/>
</dbReference>
<evidence type="ECO:0000256" key="2">
    <source>
        <dbReference type="ARBA" id="ARBA00022737"/>
    </source>
</evidence>
<dbReference type="Pfam" id="PF00571">
    <property type="entry name" value="CBS"/>
    <property type="match status" value="2"/>
</dbReference>
<dbReference type="InterPro" id="IPR046348">
    <property type="entry name" value="SIS_dom_sf"/>
</dbReference>
<feature type="domain" description="SIS" evidence="7">
    <location>
        <begin position="51"/>
        <end position="194"/>
    </location>
</feature>
<dbReference type="NCBIfam" id="TIGR00393">
    <property type="entry name" value="kpsF"/>
    <property type="match status" value="1"/>
</dbReference>
<organism evidence="8 9">
    <name type="scientific">Brevundimonas denitrificans</name>
    <dbReference type="NCBI Taxonomy" id="1443434"/>
    <lineage>
        <taxon>Bacteria</taxon>
        <taxon>Pseudomonadati</taxon>
        <taxon>Pseudomonadota</taxon>
        <taxon>Alphaproteobacteria</taxon>
        <taxon>Caulobacterales</taxon>
        <taxon>Caulobacteraceae</taxon>
        <taxon>Brevundimonas</taxon>
    </lineage>
</organism>
<accession>A0ABQ6BJ88</accession>
<dbReference type="Pfam" id="PF01380">
    <property type="entry name" value="SIS"/>
    <property type="match status" value="1"/>
</dbReference>
<evidence type="ECO:0000313" key="8">
    <source>
        <dbReference type="EMBL" id="GLS02023.1"/>
    </source>
</evidence>
<evidence type="ECO:0000256" key="5">
    <source>
        <dbReference type="PROSITE-ProRule" id="PRU00703"/>
    </source>
</evidence>
<dbReference type="InterPro" id="IPR046342">
    <property type="entry name" value="CBS_dom_sf"/>
</dbReference>
<evidence type="ECO:0000256" key="4">
    <source>
        <dbReference type="PIRNR" id="PIRNR004692"/>
    </source>
</evidence>
<dbReference type="PANTHER" id="PTHR42745">
    <property type="match status" value="1"/>
</dbReference>
<dbReference type="PROSITE" id="PS51371">
    <property type="entry name" value="CBS"/>
    <property type="match status" value="2"/>
</dbReference>
<dbReference type="InterPro" id="IPR001347">
    <property type="entry name" value="SIS_dom"/>
</dbReference>
<dbReference type="Gene3D" id="3.40.50.10490">
    <property type="entry name" value="Glucose-6-phosphate isomerase like protein, domain 1"/>
    <property type="match status" value="1"/>
</dbReference>
<sequence>MGQFRSMTDAAAPALSADPAAMTARAREVIRLNIAALQALESGLDDSIGRACEIILSRPGYVVVTGMGKSGHIGGKIAATLASTGTNAFFVHPAEMSHGDLGMLRKDVTLLAISNSGESRELRDPLLYCQREGIPVIGLTQRPGSFLGRSSAVCLTMPQVAEACPNGLAPTTSTLMTLALGDALAMVLMDRRGFTAEAFGLHHPGGKLGMSLQSVRDWMGDRPPAPATVPLTASFAEVVSAITEGRKGATAVLHEDGTLAGIVTDGDVRRAFSRDLNGLTAADVMSPGPKIIAPDARMSDAVDLMTQNRIATLLVVEADRPVAIVHIAELMQAGYVG</sequence>
<dbReference type="InterPro" id="IPR004800">
    <property type="entry name" value="KdsD/KpsF-type"/>
</dbReference>
<comment type="caution">
    <text evidence="8">The sequence shown here is derived from an EMBL/GenBank/DDBJ whole genome shotgun (WGS) entry which is preliminary data.</text>
</comment>
<evidence type="ECO:0000256" key="3">
    <source>
        <dbReference type="ARBA" id="ARBA00023122"/>
    </source>
</evidence>
<evidence type="ECO:0000259" key="7">
    <source>
        <dbReference type="PROSITE" id="PS51464"/>
    </source>
</evidence>
<dbReference type="EMBL" id="BSOY01000047">
    <property type="protein sequence ID" value="GLS02023.1"/>
    <property type="molecule type" value="Genomic_DNA"/>
</dbReference>
<dbReference type="PROSITE" id="PS51464">
    <property type="entry name" value="SIS"/>
    <property type="match status" value="1"/>
</dbReference>
<dbReference type="Proteomes" id="UP001156921">
    <property type="component" value="Unassembled WGS sequence"/>
</dbReference>
<dbReference type="PIRSF" id="PIRSF004692">
    <property type="entry name" value="KdsD_KpsF"/>
    <property type="match status" value="1"/>
</dbReference>
<dbReference type="PANTHER" id="PTHR42745:SF1">
    <property type="entry name" value="ARABINOSE 5-PHOSPHATE ISOMERASE KDSD"/>
    <property type="match status" value="1"/>
</dbReference>
<dbReference type="SMART" id="SM00116">
    <property type="entry name" value="CBS"/>
    <property type="match status" value="2"/>
</dbReference>
<dbReference type="InterPro" id="IPR000644">
    <property type="entry name" value="CBS_dom"/>
</dbReference>
<protein>
    <submittedName>
        <fullName evidence="8">KpsF/GutQ protein</fullName>
    </submittedName>
</protein>
<comment type="similarity">
    <text evidence="1 4">Belongs to the SIS family. GutQ/KpsF subfamily.</text>
</comment>
<evidence type="ECO:0000259" key="6">
    <source>
        <dbReference type="PROSITE" id="PS51371"/>
    </source>
</evidence>
<dbReference type="InterPro" id="IPR035474">
    <property type="entry name" value="SIS_Kpsf"/>
</dbReference>
<feature type="domain" description="CBS" evidence="6">
    <location>
        <begin position="222"/>
        <end position="279"/>
    </location>
</feature>
<dbReference type="SUPFAM" id="SSF53697">
    <property type="entry name" value="SIS domain"/>
    <property type="match status" value="1"/>
</dbReference>
<keyword evidence="3 5" id="KW-0129">CBS domain</keyword>
<feature type="domain" description="CBS" evidence="6">
    <location>
        <begin position="285"/>
        <end position="337"/>
    </location>
</feature>
<evidence type="ECO:0000256" key="1">
    <source>
        <dbReference type="ARBA" id="ARBA00008165"/>
    </source>
</evidence>
<keyword evidence="9" id="KW-1185">Reference proteome</keyword>
<keyword evidence="2" id="KW-0677">Repeat</keyword>
<name>A0ABQ6BJ88_9CAUL</name>
<gene>
    <name evidence="8" type="ORF">GCM10007859_20430</name>
</gene>
<dbReference type="Gene3D" id="3.10.580.10">
    <property type="entry name" value="CBS-domain"/>
    <property type="match status" value="1"/>
</dbReference>
<evidence type="ECO:0000313" key="9">
    <source>
        <dbReference type="Proteomes" id="UP001156921"/>
    </source>
</evidence>
<reference evidence="9" key="1">
    <citation type="journal article" date="2019" name="Int. J. Syst. Evol. Microbiol.">
        <title>The Global Catalogue of Microorganisms (GCM) 10K type strain sequencing project: providing services to taxonomists for standard genome sequencing and annotation.</title>
        <authorList>
            <consortium name="The Broad Institute Genomics Platform"/>
            <consortium name="The Broad Institute Genome Sequencing Center for Infectious Disease"/>
            <person name="Wu L."/>
            <person name="Ma J."/>
        </authorList>
    </citation>
    <scope>NUCLEOTIDE SEQUENCE [LARGE SCALE GENOMIC DNA]</scope>
    <source>
        <strain evidence="9">NBRC 110107</strain>
    </source>
</reference>
<dbReference type="CDD" id="cd05014">
    <property type="entry name" value="SIS_Kpsf"/>
    <property type="match status" value="1"/>
</dbReference>
<dbReference type="InterPro" id="IPR050986">
    <property type="entry name" value="GutQ/KpsF_isomerases"/>
</dbReference>